<dbReference type="Proteomes" id="UP000004245">
    <property type="component" value="Unassembled WGS sequence"/>
</dbReference>
<protein>
    <submittedName>
        <fullName evidence="2">Uncharacterized protein</fullName>
    </submittedName>
</protein>
<evidence type="ECO:0000256" key="1">
    <source>
        <dbReference type="SAM" id="MobiDB-lite"/>
    </source>
</evidence>
<gene>
    <name evidence="2" type="ORF">HMPREF0724_12497</name>
</gene>
<sequence length="89" mass="9683">MVEHPGFFLSQDDDAPRAIGEPLEHRSPSHSPAISSETCVSVLPPRFAPAQQADGLRNRRRFHDPTSYSSGLPCDLPLLHPSNVRSGPA</sequence>
<feature type="region of interest" description="Disordered" evidence="1">
    <location>
        <begin position="1"/>
        <end position="36"/>
    </location>
</feature>
<reference evidence="2" key="1">
    <citation type="submission" date="2011-01" db="EMBL/GenBank/DDBJ databases">
        <authorList>
            <person name="Muzny D."/>
            <person name="Qin X."/>
            <person name="Buhay C."/>
            <person name="Dugan-Rocha S."/>
            <person name="Ding Y."/>
            <person name="Chen G."/>
            <person name="Hawes A."/>
            <person name="Holder M."/>
            <person name="Jhangiani S."/>
            <person name="Johnson A."/>
            <person name="Khan Z."/>
            <person name="Li Z."/>
            <person name="Liu W."/>
            <person name="Liu X."/>
            <person name="Perez L."/>
            <person name="Shen H."/>
            <person name="Wang Q."/>
            <person name="Watt J."/>
            <person name="Xi L."/>
            <person name="Xin Y."/>
            <person name="Zhou J."/>
            <person name="Deng J."/>
            <person name="Jiang H."/>
            <person name="Liu Y."/>
            <person name="Qu J."/>
            <person name="Song X.-Z."/>
            <person name="Zhang L."/>
            <person name="Villasana D."/>
            <person name="Johnson A."/>
            <person name="Liu J."/>
            <person name="Liyanage D."/>
            <person name="Lorensuhewa L."/>
            <person name="Robinson T."/>
            <person name="Song A."/>
            <person name="Song B.-B."/>
            <person name="Dinh H."/>
            <person name="Thornton R."/>
            <person name="Coyle M."/>
            <person name="Francisco L."/>
            <person name="Jackson L."/>
            <person name="Javaid M."/>
            <person name="Korchina V."/>
            <person name="Kovar C."/>
            <person name="Mata R."/>
            <person name="Mathew T."/>
            <person name="Ngo R."/>
            <person name="Nguyen L."/>
            <person name="Nguyen N."/>
            <person name="Okwuonu G."/>
            <person name="Ongeri F."/>
            <person name="Pham C."/>
            <person name="Simmons D."/>
            <person name="Wilczek-Boney K."/>
            <person name="Hale W."/>
            <person name="Jakkamsetti A."/>
            <person name="Pham P."/>
            <person name="Ruth R."/>
            <person name="San Lucas F."/>
            <person name="Warren J."/>
            <person name="Zhang J."/>
            <person name="Zhao Z."/>
            <person name="Zhou C."/>
            <person name="Zhu D."/>
            <person name="Lee S."/>
            <person name="Bess C."/>
            <person name="Blankenburg K."/>
            <person name="Forbes L."/>
            <person name="Fu Q."/>
            <person name="Gubbala S."/>
            <person name="Hirani K."/>
            <person name="Jayaseelan J.C."/>
            <person name="Lara F."/>
            <person name="Munidasa M."/>
            <person name="Palculict T."/>
            <person name="Patil S."/>
            <person name="Pu L.-L."/>
            <person name="Saada N."/>
            <person name="Tang L."/>
            <person name="Weissenberger G."/>
            <person name="Zhu Y."/>
            <person name="Hemphill L."/>
            <person name="Shang Y."/>
            <person name="Youmans B."/>
            <person name="Ayvaz T."/>
            <person name="Ross M."/>
            <person name="Santibanez J."/>
            <person name="Aqrawi P."/>
            <person name="Gross S."/>
            <person name="Joshi V."/>
            <person name="Fowler G."/>
            <person name="Nazareth L."/>
            <person name="Reid J."/>
            <person name="Worley K."/>
            <person name="Petrosino J."/>
            <person name="Highlander S."/>
            <person name="Gibbs R."/>
        </authorList>
    </citation>
    <scope>NUCLEOTIDE SEQUENCE [LARGE SCALE GENOMIC DNA]</scope>
    <source>
        <strain evidence="2">ATCC 33707</strain>
    </source>
</reference>
<dbReference type="AlphaFoldDB" id="E9T1N4"/>
<accession>E9T1N4</accession>
<dbReference type="HOGENOM" id="CLU_2452611_0_0_11"/>
<keyword evidence="3" id="KW-1185">Reference proteome</keyword>
<evidence type="ECO:0000313" key="2">
    <source>
        <dbReference type="EMBL" id="EGD24289.1"/>
    </source>
</evidence>
<proteinExistence type="predicted"/>
<organism evidence="2 3">
    <name type="scientific">Prescottella equi ATCC 33707</name>
    <dbReference type="NCBI Taxonomy" id="525370"/>
    <lineage>
        <taxon>Bacteria</taxon>
        <taxon>Bacillati</taxon>
        <taxon>Actinomycetota</taxon>
        <taxon>Actinomycetes</taxon>
        <taxon>Mycobacteriales</taxon>
        <taxon>Nocardiaceae</taxon>
        <taxon>Prescottella</taxon>
    </lineage>
</organism>
<evidence type="ECO:0000313" key="3">
    <source>
        <dbReference type="Proteomes" id="UP000004245"/>
    </source>
</evidence>
<feature type="region of interest" description="Disordered" evidence="1">
    <location>
        <begin position="56"/>
        <end position="89"/>
    </location>
</feature>
<dbReference type="EMBL" id="ADNW02000010">
    <property type="protein sequence ID" value="EGD24289.1"/>
    <property type="molecule type" value="Genomic_DNA"/>
</dbReference>
<comment type="caution">
    <text evidence="2">The sequence shown here is derived from an EMBL/GenBank/DDBJ whole genome shotgun (WGS) entry which is preliminary data.</text>
</comment>
<name>E9T1N4_RHOHA</name>